<organism evidence="3 4">
    <name type="scientific">Saccharopolyspora erythraea</name>
    <name type="common">Streptomyces erythraeus</name>
    <dbReference type="NCBI Taxonomy" id="1836"/>
    <lineage>
        <taxon>Bacteria</taxon>
        <taxon>Bacillati</taxon>
        <taxon>Actinomycetota</taxon>
        <taxon>Actinomycetes</taxon>
        <taxon>Pseudonocardiales</taxon>
        <taxon>Pseudonocardiaceae</taxon>
        <taxon>Saccharopolyspora</taxon>
    </lineage>
</organism>
<proteinExistence type="predicted"/>
<dbReference type="InterPro" id="IPR039559">
    <property type="entry name" value="AIM6_PI-PLC-like_dom"/>
</dbReference>
<dbReference type="PANTHER" id="PTHR31571:SF1">
    <property type="entry name" value="ALTERED INHERITANCE OF MITOCHONDRIA PROTEIN 6"/>
    <property type="match status" value="1"/>
</dbReference>
<reference evidence="3 4" key="1">
    <citation type="journal article" date="2019" name="Int. J. Syst. Evol. Microbiol.">
        <title>The Global Catalogue of Microorganisms (GCM) 10K type strain sequencing project: providing services to taxonomists for standard genome sequencing and annotation.</title>
        <authorList>
            <consortium name="The Broad Institute Genomics Platform"/>
            <consortium name="The Broad Institute Genome Sequencing Center for Infectious Disease"/>
            <person name="Wu L."/>
            <person name="Ma J."/>
        </authorList>
    </citation>
    <scope>NUCLEOTIDE SEQUENCE [LARGE SCALE GENOMIC DNA]</scope>
    <source>
        <strain evidence="3 4">JCM 10303</strain>
    </source>
</reference>
<evidence type="ECO:0000313" key="3">
    <source>
        <dbReference type="EMBL" id="GAA0508434.1"/>
    </source>
</evidence>
<keyword evidence="4" id="KW-1185">Reference proteome</keyword>
<feature type="chain" id="PRO_5046417179" description="Altered inheritance of mitochondria protein 6" evidence="2">
    <location>
        <begin position="24"/>
        <end position="279"/>
    </location>
</feature>
<dbReference type="Proteomes" id="UP001500729">
    <property type="component" value="Unassembled WGS sequence"/>
</dbReference>
<name>A0ABN1BYY0_SACER</name>
<keyword evidence="2" id="KW-0732">Signal</keyword>
<protein>
    <recommendedName>
        <fullName evidence="1">Altered inheritance of mitochondria protein 6</fullName>
    </recommendedName>
</protein>
<dbReference type="SUPFAM" id="SSF51695">
    <property type="entry name" value="PLC-like phosphodiesterases"/>
    <property type="match status" value="1"/>
</dbReference>
<accession>A0ABN1BYY0</accession>
<sequence>MRRIVPLLAMSLALLVGALPASAGAPSAVTPLPQAHAHNDYEHDRPLFDALDRGFTSVEADIHLVDGALLVAHDRPDTTPERNLRALYLDPLRDLVKANGGSVFPGYEGGFQLLVDIKADGAAAYELLDKIVRDPAYAGVFTHYAGGEVKRGPVTIVLSGDRPRDVMEGQDDRYAFYDGRINADGDLGIGADAKLVPLVSQNWTNEFSWVGIGGMPEDQRAKLHKIVDDAHAAGQRVRFWATPDAALPNREAVWRELVDAGVDHINTDDLDGLAKFLKS</sequence>
<gene>
    <name evidence="3" type="ORF">GCM10009533_04020</name>
</gene>
<dbReference type="InterPro" id="IPR017946">
    <property type="entry name" value="PLC-like_Pdiesterase_TIM-brl"/>
</dbReference>
<feature type="signal peptide" evidence="2">
    <location>
        <begin position="1"/>
        <end position="23"/>
    </location>
</feature>
<dbReference type="CDD" id="cd08577">
    <property type="entry name" value="PI-PLCc_GDPD_SF_unchar3"/>
    <property type="match status" value="1"/>
</dbReference>
<evidence type="ECO:0000256" key="2">
    <source>
        <dbReference type="SAM" id="SignalP"/>
    </source>
</evidence>
<evidence type="ECO:0000256" key="1">
    <source>
        <dbReference type="ARBA" id="ARBA00014286"/>
    </source>
</evidence>
<dbReference type="InterPro" id="IPR051236">
    <property type="entry name" value="HAT_RTT109-like"/>
</dbReference>
<dbReference type="Gene3D" id="3.20.20.190">
    <property type="entry name" value="Phosphatidylinositol (PI) phosphodiesterase"/>
    <property type="match status" value="1"/>
</dbReference>
<comment type="caution">
    <text evidence="3">The sequence shown here is derived from an EMBL/GenBank/DDBJ whole genome shotgun (WGS) entry which is preliminary data.</text>
</comment>
<dbReference type="Pfam" id="PF13653">
    <property type="entry name" value="GDPD_2"/>
    <property type="match status" value="1"/>
</dbReference>
<dbReference type="PANTHER" id="PTHR31571">
    <property type="entry name" value="ALTERED INHERITANCE OF MITOCHONDRIA PROTEIN 6"/>
    <property type="match status" value="1"/>
</dbReference>
<evidence type="ECO:0000313" key="4">
    <source>
        <dbReference type="Proteomes" id="UP001500729"/>
    </source>
</evidence>
<dbReference type="EMBL" id="BAAAGS010000002">
    <property type="protein sequence ID" value="GAA0508434.1"/>
    <property type="molecule type" value="Genomic_DNA"/>
</dbReference>